<dbReference type="RefSeq" id="WP_146797989.1">
    <property type="nucleotide sequence ID" value="NZ_VOLP01000004.1"/>
</dbReference>
<evidence type="ECO:0000313" key="8">
    <source>
        <dbReference type="EMBL" id="TWX62262.1"/>
    </source>
</evidence>
<protein>
    <submittedName>
        <fullName evidence="9">Response regulator</fullName>
    </submittedName>
</protein>
<evidence type="ECO:0000256" key="6">
    <source>
        <dbReference type="PROSITE-ProRule" id="PRU00169"/>
    </source>
</evidence>
<dbReference type="GO" id="GO:0032993">
    <property type="term" value="C:protein-DNA complex"/>
    <property type="evidence" value="ECO:0007669"/>
    <property type="project" value="TreeGrafter"/>
</dbReference>
<dbReference type="AlphaFoldDB" id="A0A5C6QT23"/>
<dbReference type="SUPFAM" id="SSF52172">
    <property type="entry name" value="CheY-like"/>
    <property type="match status" value="1"/>
</dbReference>
<dbReference type="InterPro" id="IPR011006">
    <property type="entry name" value="CheY-like_superfamily"/>
</dbReference>
<dbReference type="PRINTS" id="PR01590">
    <property type="entry name" value="HTHFIS"/>
</dbReference>
<comment type="caution">
    <text evidence="9">The sequence shown here is derived from an EMBL/GenBank/DDBJ whole genome shotgun (WGS) entry which is preliminary data.</text>
</comment>
<evidence type="ECO:0000256" key="3">
    <source>
        <dbReference type="ARBA" id="ARBA00023015"/>
    </source>
</evidence>
<organism evidence="9 11">
    <name type="scientific">Colwellia hornerae</name>
    <dbReference type="NCBI Taxonomy" id="89402"/>
    <lineage>
        <taxon>Bacteria</taxon>
        <taxon>Pseudomonadati</taxon>
        <taxon>Pseudomonadota</taxon>
        <taxon>Gammaproteobacteria</taxon>
        <taxon>Alteromonadales</taxon>
        <taxon>Colwelliaceae</taxon>
        <taxon>Colwellia</taxon>
    </lineage>
</organism>
<dbReference type="PROSITE" id="PS50110">
    <property type="entry name" value="RESPONSE_REGULATORY"/>
    <property type="match status" value="1"/>
</dbReference>
<keyword evidence="10" id="KW-1185">Reference proteome</keyword>
<feature type="domain" description="Response regulatory" evidence="7">
    <location>
        <begin position="2"/>
        <end position="116"/>
    </location>
</feature>
<dbReference type="GO" id="GO:0006355">
    <property type="term" value="P:regulation of DNA-templated transcription"/>
    <property type="evidence" value="ECO:0007669"/>
    <property type="project" value="TreeGrafter"/>
</dbReference>
<dbReference type="Gene3D" id="3.40.50.2300">
    <property type="match status" value="1"/>
</dbReference>
<dbReference type="Gene3D" id="1.10.10.60">
    <property type="entry name" value="Homeodomain-like"/>
    <property type="match status" value="1"/>
</dbReference>
<proteinExistence type="predicted"/>
<accession>A0A5C6QT23</accession>
<dbReference type="EMBL" id="VOLQ01000001">
    <property type="protein sequence ID" value="TWX72406.1"/>
    <property type="molecule type" value="Genomic_DNA"/>
</dbReference>
<dbReference type="CDD" id="cd17563">
    <property type="entry name" value="REC_RegA-like"/>
    <property type="match status" value="1"/>
</dbReference>
<feature type="modified residue" description="4-aspartylphosphate" evidence="6">
    <location>
        <position position="51"/>
    </location>
</feature>
<dbReference type="GO" id="GO:0000156">
    <property type="term" value="F:phosphorelay response regulator activity"/>
    <property type="evidence" value="ECO:0007669"/>
    <property type="project" value="TreeGrafter"/>
</dbReference>
<dbReference type="EMBL" id="VOLR01000003">
    <property type="protein sequence ID" value="TWX62262.1"/>
    <property type="molecule type" value="Genomic_DNA"/>
</dbReference>
<dbReference type="PANTHER" id="PTHR48111">
    <property type="entry name" value="REGULATOR OF RPOS"/>
    <property type="match status" value="1"/>
</dbReference>
<evidence type="ECO:0000313" key="9">
    <source>
        <dbReference type="EMBL" id="TWX72406.1"/>
    </source>
</evidence>
<dbReference type="InterPro" id="IPR009057">
    <property type="entry name" value="Homeodomain-like_sf"/>
</dbReference>
<name>A0A5C6QT23_9GAMM</name>
<dbReference type="SUPFAM" id="SSF46689">
    <property type="entry name" value="Homeodomain-like"/>
    <property type="match status" value="1"/>
</dbReference>
<evidence type="ECO:0000259" key="7">
    <source>
        <dbReference type="PROSITE" id="PS50110"/>
    </source>
</evidence>
<evidence type="ECO:0000256" key="2">
    <source>
        <dbReference type="ARBA" id="ARBA00023012"/>
    </source>
</evidence>
<dbReference type="GO" id="GO:0005829">
    <property type="term" value="C:cytosol"/>
    <property type="evidence" value="ECO:0007669"/>
    <property type="project" value="TreeGrafter"/>
</dbReference>
<keyword evidence="3" id="KW-0805">Transcription regulation</keyword>
<dbReference type="Pfam" id="PF00072">
    <property type="entry name" value="Response_reg"/>
    <property type="match status" value="1"/>
</dbReference>
<evidence type="ECO:0000256" key="5">
    <source>
        <dbReference type="ARBA" id="ARBA00023163"/>
    </source>
</evidence>
<keyword evidence="2" id="KW-0902">Two-component regulatory system</keyword>
<keyword evidence="1 6" id="KW-0597">Phosphoprotein</keyword>
<gene>
    <name evidence="8" type="ORF">ESZ26_02430</name>
    <name evidence="9" type="ORF">ESZ27_00935</name>
</gene>
<dbReference type="Proteomes" id="UP000321525">
    <property type="component" value="Unassembled WGS sequence"/>
</dbReference>
<dbReference type="InterPro" id="IPR039420">
    <property type="entry name" value="WalR-like"/>
</dbReference>
<dbReference type="InterPro" id="IPR001789">
    <property type="entry name" value="Sig_transdc_resp-reg_receiver"/>
</dbReference>
<dbReference type="SMART" id="SM00448">
    <property type="entry name" value="REC"/>
    <property type="match status" value="1"/>
</dbReference>
<keyword evidence="5" id="KW-0804">Transcription</keyword>
<evidence type="ECO:0000256" key="4">
    <source>
        <dbReference type="ARBA" id="ARBA00023125"/>
    </source>
</evidence>
<evidence type="ECO:0000256" key="1">
    <source>
        <dbReference type="ARBA" id="ARBA00022553"/>
    </source>
</evidence>
<evidence type="ECO:0000313" key="10">
    <source>
        <dbReference type="Proteomes" id="UP000321525"/>
    </source>
</evidence>
<reference evidence="9 11" key="1">
    <citation type="submission" date="2019-07" db="EMBL/GenBank/DDBJ databases">
        <title>Genomes of sea-ice associated Colwellia species.</title>
        <authorList>
            <person name="Bowman J.P."/>
        </authorList>
    </citation>
    <scope>NUCLEOTIDE SEQUENCE [LARGE SCALE GENOMIC DNA]</scope>
    <source>
        <strain evidence="8 10">ACAM 607</strain>
        <strain evidence="9 11">IC036</strain>
    </source>
</reference>
<dbReference type="GO" id="GO:0000976">
    <property type="term" value="F:transcription cis-regulatory region binding"/>
    <property type="evidence" value="ECO:0007669"/>
    <property type="project" value="TreeGrafter"/>
</dbReference>
<dbReference type="OrthoDB" id="9802426at2"/>
<dbReference type="PANTHER" id="PTHR48111:SF1">
    <property type="entry name" value="TWO-COMPONENT RESPONSE REGULATOR ORR33"/>
    <property type="match status" value="1"/>
</dbReference>
<dbReference type="InterPro" id="IPR002197">
    <property type="entry name" value="HTH_Fis"/>
</dbReference>
<sequence>MKLLIVEDDSTFANTLKRRMEKHGYICWLADNINDALLTCHRQLPEFILLDMKLHHESGLNLINPMRKLLPKSRIILLTGFASIATAVDAIKLGADDYLTKPVDTQTLLSALAKNDNSSSLKKSTLTANSGQKIINEPTLSTEQVEWEYIQQVLKFNNGNVSATARQLSMHRRTLQRKLQKKPTINGEVD</sequence>
<keyword evidence="4" id="KW-0238">DNA-binding</keyword>
<dbReference type="Pfam" id="PF02954">
    <property type="entry name" value="HTH_8"/>
    <property type="match status" value="1"/>
</dbReference>
<evidence type="ECO:0000313" key="11">
    <source>
        <dbReference type="Proteomes" id="UP000321917"/>
    </source>
</evidence>
<dbReference type="Proteomes" id="UP000321917">
    <property type="component" value="Unassembled WGS sequence"/>
</dbReference>